<accession>A0A1G2LPR6</accession>
<name>A0A1G2LPR6_9BACT</name>
<comment type="caution">
    <text evidence="1">The sequence shown here is derived from an EMBL/GenBank/DDBJ whole genome shotgun (WGS) entry which is preliminary data.</text>
</comment>
<protein>
    <submittedName>
        <fullName evidence="1">Uncharacterized protein</fullName>
    </submittedName>
</protein>
<dbReference type="AlphaFoldDB" id="A0A1G2LPR6"/>
<evidence type="ECO:0000313" key="2">
    <source>
        <dbReference type="Proteomes" id="UP000177171"/>
    </source>
</evidence>
<dbReference type="Proteomes" id="UP000177171">
    <property type="component" value="Unassembled WGS sequence"/>
</dbReference>
<organism evidence="1 2">
    <name type="scientific">Candidatus Sungbacteria bacterium RIFCSPLOWO2_12_FULL_41_11</name>
    <dbReference type="NCBI Taxonomy" id="1802286"/>
    <lineage>
        <taxon>Bacteria</taxon>
        <taxon>Candidatus Sungiibacteriota</taxon>
    </lineage>
</organism>
<gene>
    <name evidence="1" type="ORF">A3G49_01760</name>
</gene>
<dbReference type="EMBL" id="MHQY01000022">
    <property type="protein sequence ID" value="OHA13597.1"/>
    <property type="molecule type" value="Genomic_DNA"/>
</dbReference>
<reference evidence="1 2" key="1">
    <citation type="journal article" date="2016" name="Nat. Commun.">
        <title>Thousands of microbial genomes shed light on interconnected biogeochemical processes in an aquifer system.</title>
        <authorList>
            <person name="Anantharaman K."/>
            <person name="Brown C.T."/>
            <person name="Hug L.A."/>
            <person name="Sharon I."/>
            <person name="Castelle C.J."/>
            <person name="Probst A.J."/>
            <person name="Thomas B.C."/>
            <person name="Singh A."/>
            <person name="Wilkins M.J."/>
            <person name="Karaoz U."/>
            <person name="Brodie E.L."/>
            <person name="Williams K.H."/>
            <person name="Hubbard S.S."/>
            <person name="Banfield J.F."/>
        </authorList>
    </citation>
    <scope>NUCLEOTIDE SEQUENCE [LARGE SCALE GENOMIC DNA]</scope>
</reference>
<sequence length="158" mass="18390">MSSFKKALIILILYMLPGCAIIKNLPDNNTEFRIHPLGMPVYNQTGSPFSESQWNFNFFIIEGAYEEFRACAGIINKDAEERLLKTPIIIIPAEKIDLPGEEAIAFIDLYNMFIRKDFFDAPTLRHEWTHVYLYLSGKYILGDLYHKDPFFKKCYAHN</sequence>
<proteinExistence type="predicted"/>
<evidence type="ECO:0000313" key="1">
    <source>
        <dbReference type="EMBL" id="OHA13597.1"/>
    </source>
</evidence>